<evidence type="ECO:0000256" key="4">
    <source>
        <dbReference type="ARBA" id="ARBA00022840"/>
    </source>
</evidence>
<dbReference type="GO" id="GO:0005524">
    <property type="term" value="F:ATP binding"/>
    <property type="evidence" value="ECO:0007669"/>
    <property type="project" value="UniProtKB-KW"/>
</dbReference>
<keyword evidence="4 6" id="KW-0067">ATP-binding</keyword>
<proteinExistence type="inferred from homology"/>
<dbReference type="PROSITE" id="PS00211">
    <property type="entry name" value="ABC_TRANSPORTER_1"/>
    <property type="match status" value="1"/>
</dbReference>
<dbReference type="InterPro" id="IPR017871">
    <property type="entry name" value="ABC_transporter-like_CS"/>
</dbReference>
<comment type="caution">
    <text evidence="6">The sequence shown here is derived from an EMBL/GenBank/DDBJ whole genome shotgun (WGS) entry which is preliminary data.</text>
</comment>
<evidence type="ECO:0000256" key="1">
    <source>
        <dbReference type="ARBA" id="ARBA00005417"/>
    </source>
</evidence>
<dbReference type="SUPFAM" id="SSF52540">
    <property type="entry name" value="P-loop containing nucleoside triphosphate hydrolases"/>
    <property type="match status" value="1"/>
</dbReference>
<evidence type="ECO:0000256" key="2">
    <source>
        <dbReference type="ARBA" id="ARBA00022448"/>
    </source>
</evidence>
<dbReference type="InterPro" id="IPR003439">
    <property type="entry name" value="ABC_transporter-like_ATP-bd"/>
</dbReference>
<evidence type="ECO:0000313" key="7">
    <source>
        <dbReference type="Proteomes" id="UP000651156"/>
    </source>
</evidence>
<reference evidence="6 7" key="1">
    <citation type="submission" date="2020-10" db="EMBL/GenBank/DDBJ databases">
        <authorList>
            <person name="Castelo-Branco R."/>
            <person name="Eusebio N."/>
            <person name="Adriana R."/>
            <person name="Vieira A."/>
            <person name="Brugerolle De Fraissinette N."/>
            <person name="Rezende De Castro R."/>
            <person name="Schneider M.P."/>
            <person name="Vasconcelos V."/>
            <person name="Leao P.N."/>
        </authorList>
    </citation>
    <scope>NUCLEOTIDE SEQUENCE [LARGE SCALE GENOMIC DNA]</scope>
    <source>
        <strain evidence="6 7">LEGE 06123</strain>
    </source>
</reference>
<dbReference type="Gene3D" id="3.40.50.300">
    <property type="entry name" value="P-loop containing nucleotide triphosphate hydrolases"/>
    <property type="match status" value="1"/>
</dbReference>
<comment type="similarity">
    <text evidence="1">Belongs to the ABC transporter superfamily.</text>
</comment>
<dbReference type="RefSeq" id="WP_193933672.1">
    <property type="nucleotide sequence ID" value="NZ_CAWPMZ010000086.1"/>
</dbReference>
<dbReference type="EMBL" id="JADEWN010000050">
    <property type="protein sequence ID" value="MBE9192231.1"/>
    <property type="molecule type" value="Genomic_DNA"/>
</dbReference>
<accession>A0ABR9UVC0</accession>
<keyword evidence="3" id="KW-0547">Nucleotide-binding</keyword>
<keyword evidence="7" id="KW-1185">Reference proteome</keyword>
<keyword evidence="2" id="KW-0813">Transport</keyword>
<dbReference type="Pfam" id="PF00005">
    <property type="entry name" value="ABC_tran"/>
    <property type="match status" value="1"/>
</dbReference>
<dbReference type="PROSITE" id="PS50893">
    <property type="entry name" value="ABC_TRANSPORTER_2"/>
    <property type="match status" value="1"/>
</dbReference>
<dbReference type="InterPro" id="IPR003593">
    <property type="entry name" value="AAA+_ATPase"/>
</dbReference>
<dbReference type="InterPro" id="IPR027417">
    <property type="entry name" value="P-loop_NTPase"/>
</dbReference>
<evidence type="ECO:0000259" key="5">
    <source>
        <dbReference type="PROSITE" id="PS50893"/>
    </source>
</evidence>
<sequence length="269" mass="30182">MLQKQETVIEFRDVSYSPQHRAIVSNLNFSIRRGEALILLGRSGSGKTTTMKLINRLLTPTQGEVLFDGIPTNQWDEIKLRRKIGYVIQETGLFPHFTVERNVGLIPALEGWKPKQIKTRVFELLNLVGLEPEQFAKRYPHELSGGQRQRIGVARALAADPPVLLMDEPFGALDPITRLEIQSEFRRLQQELGKTVVFVTHDIQEAFVLASRIGLMDTGRLVVLGTPEDFLGSQEPEALAFKQCLRGIASSEASFPQFSDGDSNNGKWI</sequence>
<feature type="domain" description="ABC transporter" evidence="5">
    <location>
        <begin position="9"/>
        <end position="243"/>
    </location>
</feature>
<protein>
    <submittedName>
        <fullName evidence="6">ATP-binding cassette domain-containing protein</fullName>
    </submittedName>
</protein>
<dbReference type="Proteomes" id="UP000651156">
    <property type="component" value="Unassembled WGS sequence"/>
</dbReference>
<name>A0ABR9UVC0_9CHRO</name>
<evidence type="ECO:0000256" key="3">
    <source>
        <dbReference type="ARBA" id="ARBA00022741"/>
    </source>
</evidence>
<evidence type="ECO:0000313" key="6">
    <source>
        <dbReference type="EMBL" id="MBE9192231.1"/>
    </source>
</evidence>
<gene>
    <name evidence="6" type="ORF">IQ230_18095</name>
</gene>
<dbReference type="SMART" id="SM00382">
    <property type="entry name" value="AAA"/>
    <property type="match status" value="1"/>
</dbReference>
<dbReference type="PANTHER" id="PTHR43117">
    <property type="entry name" value="OSMOPROTECTANT IMPORT ATP-BINDING PROTEIN OSMV"/>
    <property type="match status" value="1"/>
</dbReference>
<organism evidence="6 7">
    <name type="scientific">Gloeocapsopsis crepidinum LEGE 06123</name>
    <dbReference type="NCBI Taxonomy" id="588587"/>
    <lineage>
        <taxon>Bacteria</taxon>
        <taxon>Bacillati</taxon>
        <taxon>Cyanobacteriota</taxon>
        <taxon>Cyanophyceae</taxon>
        <taxon>Oscillatoriophycideae</taxon>
        <taxon>Chroococcales</taxon>
        <taxon>Chroococcaceae</taxon>
        <taxon>Gloeocapsopsis</taxon>
    </lineage>
</organism>
<dbReference type="PANTHER" id="PTHR43117:SF4">
    <property type="entry name" value="OSMOPROTECTANT IMPORT ATP-BINDING PROTEIN OSMV"/>
    <property type="match status" value="1"/>
</dbReference>